<evidence type="ECO:0000313" key="3">
    <source>
        <dbReference type="EMBL" id="QDT53353.1"/>
    </source>
</evidence>
<feature type="chain" id="PRO_5021947511" description="3-keto-alpha-glucoside-1,2-lyase/3-keto-2-hydroxy-glucal hydratase domain-containing protein" evidence="1">
    <location>
        <begin position="20"/>
        <end position="225"/>
    </location>
</feature>
<dbReference type="OrthoDB" id="272468at2"/>
<proteinExistence type="predicted"/>
<sequence precursor="true">MIRSLAFLVLSAASATAFAQESKSLFDGKTLDGWKGDPAVWSVKDGALTATTSEGQLKYNTFLVWQGGDVKDFELTAKYKMVGGNSGIQYRSKLVDPEKFIVAGYQADIDSKPRYTGINYSEKTGRNILAERGQKVTIGADGKKEVESIGDAAELQKKIKMEDWNDYRIVARGNRLQHFINGDLMSEVIDNETDKAANSGVLALQAHTGPPMTVQFKDITIKELK</sequence>
<feature type="domain" description="3-keto-alpha-glucoside-1,2-lyase/3-keto-2-hydroxy-glucal hydratase" evidence="2">
    <location>
        <begin position="22"/>
        <end position="222"/>
    </location>
</feature>
<dbReference type="GO" id="GO:0016787">
    <property type="term" value="F:hydrolase activity"/>
    <property type="evidence" value="ECO:0007669"/>
    <property type="project" value="InterPro"/>
</dbReference>
<evidence type="ECO:0000313" key="4">
    <source>
        <dbReference type="Proteomes" id="UP000315700"/>
    </source>
</evidence>
<accession>A0A517SB42</accession>
<evidence type="ECO:0000256" key="1">
    <source>
        <dbReference type="SAM" id="SignalP"/>
    </source>
</evidence>
<name>A0A517SB42_9PLAN</name>
<protein>
    <recommendedName>
        <fullName evidence="2">3-keto-alpha-glucoside-1,2-lyase/3-keto-2-hydroxy-glucal hydratase domain-containing protein</fullName>
    </recommendedName>
</protein>
<reference evidence="3 4" key="1">
    <citation type="submission" date="2019-02" db="EMBL/GenBank/DDBJ databases">
        <title>Deep-cultivation of Planctomycetes and their phenomic and genomic characterization uncovers novel biology.</title>
        <authorList>
            <person name="Wiegand S."/>
            <person name="Jogler M."/>
            <person name="Boedeker C."/>
            <person name="Pinto D."/>
            <person name="Vollmers J."/>
            <person name="Rivas-Marin E."/>
            <person name="Kohn T."/>
            <person name="Peeters S.H."/>
            <person name="Heuer A."/>
            <person name="Rast P."/>
            <person name="Oberbeckmann S."/>
            <person name="Bunk B."/>
            <person name="Jeske O."/>
            <person name="Meyerdierks A."/>
            <person name="Storesund J.E."/>
            <person name="Kallscheuer N."/>
            <person name="Luecker S."/>
            <person name="Lage O.M."/>
            <person name="Pohl T."/>
            <person name="Merkel B.J."/>
            <person name="Hornburger P."/>
            <person name="Mueller R.-W."/>
            <person name="Bruemmer F."/>
            <person name="Labrenz M."/>
            <person name="Spormann A.M."/>
            <person name="Op den Camp H."/>
            <person name="Overmann J."/>
            <person name="Amann R."/>
            <person name="Jetten M.S.M."/>
            <person name="Mascher T."/>
            <person name="Medema M.H."/>
            <person name="Devos D.P."/>
            <person name="Kaster A.-K."/>
            <person name="Ovreas L."/>
            <person name="Rohde M."/>
            <person name="Galperin M.Y."/>
            <person name="Jogler C."/>
        </authorList>
    </citation>
    <scope>NUCLEOTIDE SEQUENCE [LARGE SCALE GENOMIC DNA]</scope>
    <source>
        <strain evidence="3 4">Pan44</strain>
    </source>
</reference>
<keyword evidence="4" id="KW-1185">Reference proteome</keyword>
<dbReference type="InterPro" id="IPR010496">
    <property type="entry name" value="AL/BT2_dom"/>
</dbReference>
<dbReference type="RefSeq" id="WP_145028505.1">
    <property type="nucleotide sequence ID" value="NZ_CP036271.1"/>
</dbReference>
<dbReference type="Pfam" id="PF06439">
    <property type="entry name" value="3keto-disac_hyd"/>
    <property type="match status" value="1"/>
</dbReference>
<evidence type="ECO:0000259" key="2">
    <source>
        <dbReference type="Pfam" id="PF06439"/>
    </source>
</evidence>
<dbReference type="Proteomes" id="UP000315700">
    <property type="component" value="Chromosome"/>
</dbReference>
<dbReference type="EMBL" id="CP036271">
    <property type="protein sequence ID" value="QDT53353.1"/>
    <property type="molecule type" value="Genomic_DNA"/>
</dbReference>
<dbReference type="Gene3D" id="2.60.120.560">
    <property type="entry name" value="Exo-inulinase, domain 1"/>
    <property type="match status" value="1"/>
</dbReference>
<dbReference type="AlphaFoldDB" id="A0A517SB42"/>
<gene>
    <name evidence="3" type="ORF">Pan44_13700</name>
</gene>
<feature type="signal peptide" evidence="1">
    <location>
        <begin position="1"/>
        <end position="19"/>
    </location>
</feature>
<keyword evidence="1" id="KW-0732">Signal</keyword>
<dbReference type="KEGG" id="ccos:Pan44_13700"/>
<dbReference type="InParanoid" id="A0A517SB42"/>
<organism evidence="3 4">
    <name type="scientific">Caulifigura coniformis</name>
    <dbReference type="NCBI Taxonomy" id="2527983"/>
    <lineage>
        <taxon>Bacteria</taxon>
        <taxon>Pseudomonadati</taxon>
        <taxon>Planctomycetota</taxon>
        <taxon>Planctomycetia</taxon>
        <taxon>Planctomycetales</taxon>
        <taxon>Planctomycetaceae</taxon>
        <taxon>Caulifigura</taxon>
    </lineage>
</organism>